<accession>A0A517Y7A5</accession>
<dbReference type="InterPro" id="IPR016024">
    <property type="entry name" value="ARM-type_fold"/>
</dbReference>
<gene>
    <name evidence="1" type="ORF">ETAA8_11940</name>
</gene>
<dbReference type="Proteomes" id="UP000315017">
    <property type="component" value="Chromosome"/>
</dbReference>
<dbReference type="Pfam" id="PF13646">
    <property type="entry name" value="HEAT_2"/>
    <property type="match status" value="1"/>
</dbReference>
<dbReference type="AlphaFoldDB" id="A0A517Y7A5"/>
<organism evidence="1 2">
    <name type="scientific">Anatilimnocola aggregata</name>
    <dbReference type="NCBI Taxonomy" id="2528021"/>
    <lineage>
        <taxon>Bacteria</taxon>
        <taxon>Pseudomonadati</taxon>
        <taxon>Planctomycetota</taxon>
        <taxon>Planctomycetia</taxon>
        <taxon>Pirellulales</taxon>
        <taxon>Pirellulaceae</taxon>
        <taxon>Anatilimnocola</taxon>
    </lineage>
</organism>
<dbReference type="SUPFAM" id="SSF48371">
    <property type="entry name" value="ARM repeat"/>
    <property type="match status" value="1"/>
</dbReference>
<sequence>MLSAYCQWLLVSLFVAGLVASLGCRGDVDPEAETLQQLQKGSADQRWTAALSICEMRPVPESHIKPLITALNDEDLRVRLAAARALGETGIAGQKHVNEFVDAYTHHPDPQVKSVLQQSIDKLNESR</sequence>
<dbReference type="EMBL" id="CP036274">
    <property type="protein sequence ID" value="QDU26120.1"/>
    <property type="molecule type" value="Genomic_DNA"/>
</dbReference>
<protein>
    <submittedName>
        <fullName evidence="1">HEAT repeat protein</fullName>
    </submittedName>
</protein>
<name>A0A517Y7A5_9BACT</name>
<reference evidence="1 2" key="1">
    <citation type="submission" date="2019-02" db="EMBL/GenBank/DDBJ databases">
        <title>Deep-cultivation of Planctomycetes and their phenomic and genomic characterization uncovers novel biology.</title>
        <authorList>
            <person name="Wiegand S."/>
            <person name="Jogler M."/>
            <person name="Boedeker C."/>
            <person name="Pinto D."/>
            <person name="Vollmers J."/>
            <person name="Rivas-Marin E."/>
            <person name="Kohn T."/>
            <person name="Peeters S.H."/>
            <person name="Heuer A."/>
            <person name="Rast P."/>
            <person name="Oberbeckmann S."/>
            <person name="Bunk B."/>
            <person name="Jeske O."/>
            <person name="Meyerdierks A."/>
            <person name="Storesund J.E."/>
            <person name="Kallscheuer N."/>
            <person name="Luecker S."/>
            <person name="Lage O.M."/>
            <person name="Pohl T."/>
            <person name="Merkel B.J."/>
            <person name="Hornburger P."/>
            <person name="Mueller R.-W."/>
            <person name="Bruemmer F."/>
            <person name="Labrenz M."/>
            <person name="Spormann A.M."/>
            <person name="Op den Camp H."/>
            <person name="Overmann J."/>
            <person name="Amann R."/>
            <person name="Jetten M.S.M."/>
            <person name="Mascher T."/>
            <person name="Medema M.H."/>
            <person name="Devos D.P."/>
            <person name="Kaster A.-K."/>
            <person name="Ovreas L."/>
            <person name="Rohde M."/>
            <person name="Galperin M.Y."/>
            <person name="Jogler C."/>
        </authorList>
    </citation>
    <scope>NUCLEOTIDE SEQUENCE [LARGE SCALE GENOMIC DNA]</scope>
    <source>
        <strain evidence="1 2">ETA_A8</strain>
    </source>
</reference>
<evidence type="ECO:0000313" key="2">
    <source>
        <dbReference type="Proteomes" id="UP000315017"/>
    </source>
</evidence>
<dbReference type="KEGG" id="aagg:ETAA8_11940"/>
<proteinExistence type="predicted"/>
<dbReference type="RefSeq" id="WP_202921585.1">
    <property type="nucleotide sequence ID" value="NZ_CP036274.1"/>
</dbReference>
<dbReference type="Gene3D" id="1.25.10.10">
    <property type="entry name" value="Leucine-rich Repeat Variant"/>
    <property type="match status" value="1"/>
</dbReference>
<keyword evidence="2" id="KW-1185">Reference proteome</keyword>
<dbReference type="InterPro" id="IPR011989">
    <property type="entry name" value="ARM-like"/>
</dbReference>
<evidence type="ECO:0000313" key="1">
    <source>
        <dbReference type="EMBL" id="QDU26120.1"/>
    </source>
</evidence>